<dbReference type="GO" id="GO:0005509">
    <property type="term" value="F:calcium ion binding"/>
    <property type="evidence" value="ECO:0007669"/>
    <property type="project" value="InterPro"/>
</dbReference>
<comment type="caution">
    <text evidence="7">Lacks conserved residue(s) required for the propagation of feature annotation.</text>
</comment>
<evidence type="ECO:0000256" key="2">
    <source>
        <dbReference type="ARBA" id="ARBA00022729"/>
    </source>
</evidence>
<evidence type="ECO:0000256" key="9">
    <source>
        <dbReference type="SAM" id="SignalP"/>
    </source>
</evidence>
<dbReference type="Pfam" id="PF07974">
    <property type="entry name" value="EGF_2"/>
    <property type="match status" value="1"/>
</dbReference>
<evidence type="ECO:0000259" key="10">
    <source>
        <dbReference type="PROSITE" id="PS50026"/>
    </source>
</evidence>
<dbReference type="Gene3D" id="2.10.25.10">
    <property type="entry name" value="Laminin"/>
    <property type="match status" value="2"/>
</dbReference>
<dbReference type="Proteomes" id="UP000314987">
    <property type="component" value="Unassembled WGS sequence"/>
</dbReference>
<evidence type="ECO:0000256" key="5">
    <source>
        <dbReference type="ARBA" id="ARBA00023054"/>
    </source>
</evidence>
<dbReference type="PROSITE" id="PS50026">
    <property type="entry name" value="EGF_3"/>
    <property type="match status" value="2"/>
</dbReference>
<dbReference type="GO" id="GO:0001938">
    <property type="term" value="P:positive regulation of endothelial cell proliferation"/>
    <property type="evidence" value="ECO:0007669"/>
    <property type="project" value="Ensembl"/>
</dbReference>
<keyword evidence="4" id="KW-0106">Calcium</keyword>
<dbReference type="InterPro" id="IPR050969">
    <property type="entry name" value="Dev_Signal_Modulators"/>
</dbReference>
<feature type="domain" description="EMI" evidence="11">
    <location>
        <begin position="27"/>
        <end position="104"/>
    </location>
</feature>
<dbReference type="PROSITE" id="PS51041">
    <property type="entry name" value="EMI"/>
    <property type="match status" value="1"/>
</dbReference>
<dbReference type="Pfam" id="PF07645">
    <property type="entry name" value="EGF_CA"/>
    <property type="match status" value="1"/>
</dbReference>
<name>A0A4X2KI50_VOMUR</name>
<dbReference type="InterPro" id="IPR018097">
    <property type="entry name" value="EGF_Ca-bd_CS"/>
</dbReference>
<dbReference type="PROSITE" id="PS01186">
    <property type="entry name" value="EGF_2"/>
    <property type="match status" value="2"/>
</dbReference>
<reference evidence="12" key="2">
    <citation type="submission" date="2025-08" db="UniProtKB">
        <authorList>
            <consortium name="Ensembl"/>
        </authorList>
    </citation>
    <scope>IDENTIFICATION</scope>
</reference>
<dbReference type="InterPro" id="IPR011489">
    <property type="entry name" value="EMI_domain"/>
</dbReference>
<dbReference type="FunFam" id="2.10.25.10:FF:000010">
    <property type="entry name" value="Pro-epidermal growth factor"/>
    <property type="match status" value="1"/>
</dbReference>
<evidence type="ECO:0000313" key="12">
    <source>
        <dbReference type="Ensembl" id="ENSVURP00010009027.1"/>
    </source>
</evidence>
<dbReference type="InterPro" id="IPR000742">
    <property type="entry name" value="EGF"/>
</dbReference>
<evidence type="ECO:0000313" key="13">
    <source>
        <dbReference type="Proteomes" id="UP000314987"/>
    </source>
</evidence>
<dbReference type="PANTHER" id="PTHR14949:SF21">
    <property type="entry name" value="EPIDERMAL GROWTH FACTOR-LIKE PROTEIN 7"/>
    <property type="match status" value="1"/>
</dbReference>
<reference evidence="13" key="1">
    <citation type="submission" date="2018-12" db="EMBL/GenBank/DDBJ databases">
        <authorList>
            <person name="Yazar S."/>
        </authorList>
    </citation>
    <scope>NUCLEOTIDE SEQUENCE [LARGE SCALE GENOMIC DNA]</scope>
</reference>
<evidence type="ECO:0000256" key="3">
    <source>
        <dbReference type="ARBA" id="ARBA00022737"/>
    </source>
</evidence>
<keyword evidence="1 7" id="KW-0245">EGF-like domain</keyword>
<keyword evidence="3" id="KW-0677">Repeat</keyword>
<dbReference type="AlphaFoldDB" id="A0A4X2KI50"/>
<dbReference type="PROSITE" id="PS00022">
    <property type="entry name" value="EGF_1"/>
    <property type="match status" value="1"/>
</dbReference>
<feature type="disulfide bond" evidence="7">
    <location>
        <begin position="125"/>
        <end position="134"/>
    </location>
</feature>
<keyword evidence="6 7" id="KW-1015">Disulfide bond</keyword>
<gene>
    <name evidence="12" type="primary">EGFL7</name>
</gene>
<keyword evidence="5" id="KW-0175">Coiled coil</keyword>
<dbReference type="SMART" id="SM00181">
    <property type="entry name" value="EGF"/>
    <property type="match status" value="2"/>
</dbReference>
<dbReference type="InterPro" id="IPR000152">
    <property type="entry name" value="EGF-type_Asp/Asn_hydroxyl_site"/>
</dbReference>
<dbReference type="GO" id="GO:0009986">
    <property type="term" value="C:cell surface"/>
    <property type="evidence" value="ECO:0007669"/>
    <property type="project" value="TreeGrafter"/>
</dbReference>
<evidence type="ECO:0000256" key="4">
    <source>
        <dbReference type="ARBA" id="ARBA00022837"/>
    </source>
</evidence>
<feature type="region of interest" description="Disordered" evidence="8">
    <location>
        <begin position="178"/>
        <end position="202"/>
    </location>
</feature>
<sequence>MWSPGAFLVTWIFVLGLGHTEHFYRPGRRTCSIAATKETVPVTESYIQRVYQPYITICEDHRACSTYRTIYKTAYRYASRIISPPRYTCCPGWRRSNGLPGCGTAICQSPCQNGGSCARPGRCRCSAGWQGDTCQIDVDECSQLGHGCPQNCINSPGSYHCQCQEGYELSSDGRLCQPQSGSPGVTSTLCPIGQPQPEASDEMKEEIQKLRSRVDVLEEKLQLVLVPFHSLAPPDSEDGLSADHTSLLFHSFQQLDRIDSLSEQILFLEERLETCKWMASLPLPTYLSFPAPCPQVVNLLTK</sequence>
<reference evidence="12" key="3">
    <citation type="submission" date="2025-09" db="UniProtKB">
        <authorList>
            <consortium name="Ensembl"/>
        </authorList>
    </citation>
    <scope>IDENTIFICATION</scope>
</reference>
<evidence type="ECO:0000256" key="7">
    <source>
        <dbReference type="PROSITE-ProRule" id="PRU00076"/>
    </source>
</evidence>
<keyword evidence="13" id="KW-1185">Reference proteome</keyword>
<dbReference type="PROSITE" id="PS01187">
    <property type="entry name" value="EGF_CA"/>
    <property type="match status" value="1"/>
</dbReference>
<dbReference type="Pfam" id="PF07546">
    <property type="entry name" value="EMI"/>
    <property type="match status" value="1"/>
</dbReference>
<dbReference type="Ensembl" id="ENSVURT00010010237.1">
    <property type="protein sequence ID" value="ENSVURP00010009027.1"/>
    <property type="gene ID" value="ENSVURG00010006989.1"/>
</dbReference>
<dbReference type="InterPro" id="IPR049883">
    <property type="entry name" value="NOTCH1_EGF-like"/>
</dbReference>
<accession>A0A4X2KI50</accession>
<evidence type="ECO:0000256" key="1">
    <source>
        <dbReference type="ARBA" id="ARBA00022536"/>
    </source>
</evidence>
<dbReference type="InterPro" id="IPR013111">
    <property type="entry name" value="EGF_extracell"/>
</dbReference>
<dbReference type="GO" id="GO:0045746">
    <property type="term" value="P:negative regulation of Notch signaling pathway"/>
    <property type="evidence" value="ECO:0007669"/>
    <property type="project" value="Ensembl"/>
</dbReference>
<feature type="disulfide bond" evidence="7">
    <location>
        <begin position="107"/>
        <end position="117"/>
    </location>
</feature>
<dbReference type="SMART" id="SM00179">
    <property type="entry name" value="EGF_CA"/>
    <property type="match status" value="1"/>
</dbReference>
<proteinExistence type="predicted"/>
<feature type="domain" description="EGF-like" evidence="10">
    <location>
        <begin position="103"/>
        <end position="135"/>
    </location>
</feature>
<keyword evidence="2 9" id="KW-0732">Signal</keyword>
<protein>
    <submittedName>
        <fullName evidence="12">EGF like domain multiple 7</fullName>
    </submittedName>
</protein>
<evidence type="ECO:0000256" key="8">
    <source>
        <dbReference type="SAM" id="MobiDB-lite"/>
    </source>
</evidence>
<dbReference type="OMA" id="PGWRRVH"/>
<dbReference type="GO" id="GO:0005102">
    <property type="term" value="F:signaling receptor binding"/>
    <property type="evidence" value="ECO:0007669"/>
    <property type="project" value="TreeGrafter"/>
</dbReference>
<feature type="compositionally biased region" description="Polar residues" evidence="8">
    <location>
        <begin position="178"/>
        <end position="189"/>
    </location>
</feature>
<evidence type="ECO:0000256" key="6">
    <source>
        <dbReference type="ARBA" id="ARBA00023157"/>
    </source>
</evidence>
<organism evidence="12 13">
    <name type="scientific">Vombatus ursinus</name>
    <name type="common">Common wombat</name>
    <dbReference type="NCBI Taxonomy" id="29139"/>
    <lineage>
        <taxon>Eukaryota</taxon>
        <taxon>Metazoa</taxon>
        <taxon>Chordata</taxon>
        <taxon>Craniata</taxon>
        <taxon>Vertebrata</taxon>
        <taxon>Euteleostomi</taxon>
        <taxon>Mammalia</taxon>
        <taxon>Metatheria</taxon>
        <taxon>Diprotodontia</taxon>
        <taxon>Vombatidae</taxon>
        <taxon>Vombatus</taxon>
    </lineage>
</organism>
<dbReference type="GeneTree" id="ENSGT00940000160015"/>
<feature type="domain" description="EGF-like" evidence="10">
    <location>
        <begin position="137"/>
        <end position="177"/>
    </location>
</feature>
<dbReference type="InterPro" id="IPR001881">
    <property type="entry name" value="EGF-like_Ca-bd_dom"/>
</dbReference>
<feature type="chain" id="PRO_5021417557" evidence="9">
    <location>
        <begin position="21"/>
        <end position="302"/>
    </location>
</feature>
<dbReference type="GO" id="GO:0005576">
    <property type="term" value="C:extracellular region"/>
    <property type="evidence" value="ECO:0007669"/>
    <property type="project" value="TreeGrafter"/>
</dbReference>
<evidence type="ECO:0000259" key="11">
    <source>
        <dbReference type="PROSITE" id="PS51041"/>
    </source>
</evidence>
<dbReference type="STRING" id="29139.ENSVURP00010009027"/>
<dbReference type="PROSITE" id="PS00010">
    <property type="entry name" value="ASX_HYDROXYL"/>
    <property type="match status" value="1"/>
</dbReference>
<feature type="signal peptide" evidence="9">
    <location>
        <begin position="1"/>
        <end position="20"/>
    </location>
</feature>
<dbReference type="SUPFAM" id="SSF57196">
    <property type="entry name" value="EGF/Laminin"/>
    <property type="match status" value="2"/>
</dbReference>
<dbReference type="PANTHER" id="PTHR14949">
    <property type="entry name" value="EGF-LIKE-DOMAIN, MULTIPLE 7, 8"/>
    <property type="match status" value="1"/>
</dbReference>